<dbReference type="WBParaSite" id="L893_g7226.t1">
    <property type="protein sequence ID" value="L893_g7226.t1"/>
    <property type="gene ID" value="L893_g7226"/>
</dbReference>
<keyword evidence="2" id="KW-1185">Reference proteome</keyword>
<evidence type="ECO:0000256" key="1">
    <source>
        <dbReference type="SAM" id="SignalP"/>
    </source>
</evidence>
<feature type="chain" id="PRO_5009314915" evidence="1">
    <location>
        <begin position="17"/>
        <end position="165"/>
    </location>
</feature>
<sequence>MNGLLVLSLLLVGAAAQTTQQTFFDNDDIDDLQKFVDYPTKMTLKALEQNPYIPRSQKKEQFEQILNSQSQQVQILNSQSQQVQDAFRQKQTYENMKRQQKLASLQQRMQWMPPAVANAYKQILEAKNDLSLSDMEYNMKKQQIWAQVNPRDRYAGGSHSSEEIY</sequence>
<dbReference type="Proteomes" id="UP000095287">
    <property type="component" value="Unplaced"/>
</dbReference>
<organism evidence="2 3">
    <name type="scientific">Steinernema glaseri</name>
    <dbReference type="NCBI Taxonomy" id="37863"/>
    <lineage>
        <taxon>Eukaryota</taxon>
        <taxon>Metazoa</taxon>
        <taxon>Ecdysozoa</taxon>
        <taxon>Nematoda</taxon>
        <taxon>Chromadorea</taxon>
        <taxon>Rhabditida</taxon>
        <taxon>Tylenchina</taxon>
        <taxon>Panagrolaimomorpha</taxon>
        <taxon>Strongyloidoidea</taxon>
        <taxon>Steinernematidae</taxon>
        <taxon>Steinernema</taxon>
    </lineage>
</organism>
<dbReference type="AlphaFoldDB" id="A0A1I8ANE4"/>
<evidence type="ECO:0000313" key="2">
    <source>
        <dbReference type="Proteomes" id="UP000095287"/>
    </source>
</evidence>
<keyword evidence="1" id="KW-0732">Signal</keyword>
<protein>
    <submittedName>
        <fullName evidence="3">DUF148 domain-containing protein</fullName>
    </submittedName>
</protein>
<accession>A0A1I8ANE4</accession>
<proteinExistence type="predicted"/>
<feature type="signal peptide" evidence="1">
    <location>
        <begin position="1"/>
        <end position="16"/>
    </location>
</feature>
<evidence type="ECO:0000313" key="3">
    <source>
        <dbReference type="WBParaSite" id="L893_g7226.t1"/>
    </source>
</evidence>
<name>A0A1I8ANE4_9BILA</name>
<reference evidence="3" key="1">
    <citation type="submission" date="2016-11" db="UniProtKB">
        <authorList>
            <consortium name="WormBaseParasite"/>
        </authorList>
    </citation>
    <scope>IDENTIFICATION</scope>
</reference>